<gene>
    <name evidence="2" type="ORF">ACHE_70218S</name>
</gene>
<reference evidence="2" key="1">
    <citation type="submission" date="2021-01" db="EMBL/GenBank/DDBJ databases">
        <authorList>
            <consortium name="Aspergillus chevalieri M1 genome sequencing consortium"/>
            <person name="Kazuki M."/>
            <person name="Futagami T."/>
        </authorList>
    </citation>
    <scope>NUCLEOTIDE SEQUENCE</scope>
    <source>
        <strain evidence="2">M1</strain>
    </source>
</reference>
<dbReference type="KEGG" id="ache:ACHE_70218S"/>
<feature type="region of interest" description="Disordered" evidence="1">
    <location>
        <begin position="69"/>
        <end position="91"/>
    </location>
</feature>
<protein>
    <submittedName>
        <fullName evidence="2">Uncharacterized protein</fullName>
    </submittedName>
</protein>
<keyword evidence="3" id="KW-1185">Reference proteome</keyword>
<dbReference type="RefSeq" id="XP_043139897.1">
    <property type="nucleotide sequence ID" value="XM_043282527.1"/>
</dbReference>
<feature type="region of interest" description="Disordered" evidence="1">
    <location>
        <begin position="1"/>
        <end position="26"/>
    </location>
</feature>
<dbReference type="GeneID" id="66985733"/>
<reference evidence="2" key="2">
    <citation type="submission" date="2021-02" db="EMBL/GenBank/DDBJ databases">
        <title>Aspergillus chevalieri M1 genome sequence.</title>
        <authorList>
            <person name="Kadooka C."/>
            <person name="Mori K."/>
            <person name="Futagami T."/>
        </authorList>
    </citation>
    <scope>NUCLEOTIDE SEQUENCE</scope>
    <source>
        <strain evidence="2">M1</strain>
    </source>
</reference>
<organism evidence="2 3">
    <name type="scientific">Aspergillus chevalieri</name>
    <name type="common">Eurotium chevalieri</name>
    <dbReference type="NCBI Taxonomy" id="182096"/>
    <lineage>
        <taxon>Eukaryota</taxon>
        <taxon>Fungi</taxon>
        <taxon>Dikarya</taxon>
        <taxon>Ascomycota</taxon>
        <taxon>Pezizomycotina</taxon>
        <taxon>Eurotiomycetes</taxon>
        <taxon>Eurotiomycetidae</taxon>
        <taxon>Eurotiales</taxon>
        <taxon>Aspergillaceae</taxon>
        <taxon>Aspergillus</taxon>
        <taxon>Aspergillus subgen. Aspergillus</taxon>
    </lineage>
</organism>
<dbReference type="EMBL" id="AP024422">
    <property type="protein sequence ID" value="BCR91375.1"/>
    <property type="molecule type" value="Genomic_DNA"/>
</dbReference>
<proteinExistence type="predicted"/>
<evidence type="ECO:0000313" key="3">
    <source>
        <dbReference type="Proteomes" id="UP000637239"/>
    </source>
</evidence>
<dbReference type="Proteomes" id="UP000637239">
    <property type="component" value="Chromosome 7"/>
</dbReference>
<sequence>MAKISRALQGRENSDPSTNQKLRKKTTSQKAVLIDIAAIGTVSFQRHLKKDIEVFITSLSEIDRITEEKRVEEHQEEDRQEQELVEQLLPE</sequence>
<evidence type="ECO:0000256" key="1">
    <source>
        <dbReference type="SAM" id="MobiDB-lite"/>
    </source>
</evidence>
<accession>A0A7R7VVG3</accession>
<name>A0A7R7VVG3_ASPCH</name>
<evidence type="ECO:0000313" key="2">
    <source>
        <dbReference type="EMBL" id="BCR91375.1"/>
    </source>
</evidence>
<dbReference type="AlphaFoldDB" id="A0A7R7VVG3"/>